<dbReference type="Proteomes" id="UP000070444">
    <property type="component" value="Unassembled WGS sequence"/>
</dbReference>
<proteinExistence type="predicted"/>
<dbReference type="AlphaFoldDB" id="A0A137P4A2"/>
<reference evidence="1 2" key="1">
    <citation type="journal article" date="2015" name="Genome Biol. Evol.">
        <title>Phylogenomic analyses indicate that early fungi evolved digesting cell walls of algal ancestors of land plants.</title>
        <authorList>
            <person name="Chang Y."/>
            <person name="Wang S."/>
            <person name="Sekimoto S."/>
            <person name="Aerts A.L."/>
            <person name="Choi C."/>
            <person name="Clum A."/>
            <person name="LaButti K.M."/>
            <person name="Lindquist E.A."/>
            <person name="Yee Ngan C."/>
            <person name="Ohm R.A."/>
            <person name="Salamov A.A."/>
            <person name="Grigoriev I.V."/>
            <person name="Spatafora J.W."/>
            <person name="Berbee M.L."/>
        </authorList>
    </citation>
    <scope>NUCLEOTIDE SEQUENCE [LARGE SCALE GENOMIC DNA]</scope>
    <source>
        <strain evidence="1 2">NRRL 28638</strain>
    </source>
</reference>
<evidence type="ECO:0000313" key="2">
    <source>
        <dbReference type="Proteomes" id="UP000070444"/>
    </source>
</evidence>
<protein>
    <submittedName>
        <fullName evidence="1">Uncharacterized protein</fullName>
    </submittedName>
</protein>
<gene>
    <name evidence="1" type="ORF">CONCODRAFT_71141</name>
</gene>
<evidence type="ECO:0000313" key="1">
    <source>
        <dbReference type="EMBL" id="KXN69842.1"/>
    </source>
</evidence>
<name>A0A137P4A2_CONC2</name>
<accession>A0A137P4A2</accession>
<keyword evidence="2" id="KW-1185">Reference proteome</keyword>
<dbReference type="EMBL" id="KQ964521">
    <property type="protein sequence ID" value="KXN69842.1"/>
    <property type="molecule type" value="Genomic_DNA"/>
</dbReference>
<organism evidence="1 2">
    <name type="scientific">Conidiobolus coronatus (strain ATCC 28846 / CBS 209.66 / NRRL 28638)</name>
    <name type="common">Delacroixia coronata</name>
    <dbReference type="NCBI Taxonomy" id="796925"/>
    <lineage>
        <taxon>Eukaryota</taxon>
        <taxon>Fungi</taxon>
        <taxon>Fungi incertae sedis</taxon>
        <taxon>Zoopagomycota</taxon>
        <taxon>Entomophthoromycotina</taxon>
        <taxon>Entomophthoromycetes</taxon>
        <taxon>Entomophthorales</taxon>
        <taxon>Ancylistaceae</taxon>
        <taxon>Conidiobolus</taxon>
    </lineage>
</organism>
<sequence length="223" mass="26555">MIGFNKELEKATSNFSKIDVNRKNENVTDMVKSIEMQLDNFERESIIDTRCFMKCEKIKKEKEAIRIVYNEYYCDPAEELNNLYSDVYYDKSNNIVQKNPDQLSNIKWVIICRSKVDACGNRILFKLSKSAIDKLNEVKDKYNYNYTINSELFRQTRRDYDEALENDSQLSEPVGNAWERHNNLLPEITSELVYKSSYKLQQYRIHMPFAELINESEYDEYFS</sequence>